<protein>
    <submittedName>
        <fullName evidence="1">Uncharacterized protein</fullName>
    </submittedName>
</protein>
<evidence type="ECO:0000313" key="2">
    <source>
        <dbReference type="Proteomes" id="UP000868497"/>
    </source>
</evidence>
<proteinExistence type="predicted"/>
<dbReference type="AlphaFoldDB" id="A0AAD3YQ57"/>
<sequence length="68" mass="8248">MSYTLNHNSSRQNGWHYTQLIFRIKRLIHKQVNVCLDNHALTQKTRKKWWYGSQKGGIKPENEKLFYI</sequence>
<reference evidence="1" key="2">
    <citation type="submission" date="2019-09" db="EMBL/GenBank/DDBJ databases">
        <authorList>
            <consortium name="NCBI Pathogen Detection Project"/>
        </authorList>
    </citation>
    <scope>NUCLEOTIDE SEQUENCE</scope>
    <source>
        <strain evidence="1">AUSMDU00005748</strain>
    </source>
</reference>
<accession>A0AAD3YQ57</accession>
<name>A0AAD3YQ57_KLEOX</name>
<comment type="caution">
    <text evidence="1">The sequence shown here is derived from an EMBL/GenBank/DDBJ whole genome shotgun (WGS) entry which is preliminary data.</text>
</comment>
<dbReference type="Proteomes" id="UP000868497">
    <property type="component" value="Unassembled WGS sequence"/>
</dbReference>
<organism evidence="1 2">
    <name type="scientific">Klebsiella oxytoca</name>
    <dbReference type="NCBI Taxonomy" id="571"/>
    <lineage>
        <taxon>Bacteria</taxon>
        <taxon>Pseudomonadati</taxon>
        <taxon>Pseudomonadota</taxon>
        <taxon>Gammaproteobacteria</taxon>
        <taxon>Enterobacterales</taxon>
        <taxon>Enterobacteriaceae</taxon>
        <taxon>Klebsiella/Raoultella group</taxon>
        <taxon>Klebsiella</taxon>
    </lineage>
</organism>
<gene>
    <name evidence="1" type="ORF">F6W21_11450</name>
</gene>
<dbReference type="EMBL" id="DACXIC010000011">
    <property type="protein sequence ID" value="HAU4356943.1"/>
    <property type="molecule type" value="Genomic_DNA"/>
</dbReference>
<reference evidence="1" key="1">
    <citation type="journal article" date="2018" name="Genome Biol.">
        <title>SKESA: strategic k-mer extension for scrupulous assemblies.</title>
        <authorList>
            <person name="Souvorov A."/>
            <person name="Agarwala R."/>
            <person name="Lipman D.J."/>
        </authorList>
    </citation>
    <scope>NUCLEOTIDE SEQUENCE</scope>
    <source>
        <strain evidence="1">AUSMDU00005748</strain>
    </source>
</reference>
<evidence type="ECO:0000313" key="1">
    <source>
        <dbReference type="EMBL" id="HAU4356943.1"/>
    </source>
</evidence>